<protein>
    <submittedName>
        <fullName evidence="1">Uncharacterized protein</fullName>
    </submittedName>
</protein>
<evidence type="ECO:0000313" key="1">
    <source>
        <dbReference type="EMBL" id="GAI81640.1"/>
    </source>
</evidence>
<dbReference type="EMBL" id="BARW01014927">
    <property type="protein sequence ID" value="GAI81640.1"/>
    <property type="molecule type" value="Genomic_DNA"/>
</dbReference>
<accession>X1T204</accession>
<comment type="caution">
    <text evidence="1">The sequence shown here is derived from an EMBL/GenBank/DDBJ whole genome shotgun (WGS) entry which is preliminary data.</text>
</comment>
<gene>
    <name evidence="1" type="ORF">S12H4_26329</name>
</gene>
<name>X1T204_9ZZZZ</name>
<reference evidence="1" key="1">
    <citation type="journal article" date="2014" name="Front. Microbiol.">
        <title>High frequency of phylogenetically diverse reductive dehalogenase-homologous genes in deep subseafloor sedimentary metagenomes.</title>
        <authorList>
            <person name="Kawai M."/>
            <person name="Futagami T."/>
            <person name="Toyoda A."/>
            <person name="Takaki Y."/>
            <person name="Nishi S."/>
            <person name="Hori S."/>
            <person name="Arai W."/>
            <person name="Tsubouchi T."/>
            <person name="Morono Y."/>
            <person name="Uchiyama I."/>
            <person name="Ito T."/>
            <person name="Fujiyama A."/>
            <person name="Inagaki F."/>
            <person name="Takami H."/>
        </authorList>
    </citation>
    <scope>NUCLEOTIDE SEQUENCE</scope>
    <source>
        <strain evidence="1">Expedition CK06-06</strain>
    </source>
</reference>
<dbReference type="AlphaFoldDB" id="X1T204"/>
<organism evidence="1">
    <name type="scientific">marine sediment metagenome</name>
    <dbReference type="NCBI Taxonomy" id="412755"/>
    <lineage>
        <taxon>unclassified sequences</taxon>
        <taxon>metagenomes</taxon>
        <taxon>ecological metagenomes</taxon>
    </lineage>
</organism>
<sequence length="104" mass="11742">MAETYEKQILESDYAKGRRAILTPAGAIVPAEGGAEQKQIEGTNFPYYTLNFDKEADESAFWEFIVPDDYDGGNITVNIWYKTTVTTGNVVFEVKVLGREERPR</sequence>
<proteinExistence type="predicted"/>